<name>A0A543E286_9PSEU</name>
<organism evidence="2 3">
    <name type="scientific">Pseudonocardia kunmingensis</name>
    <dbReference type="NCBI Taxonomy" id="630975"/>
    <lineage>
        <taxon>Bacteria</taxon>
        <taxon>Bacillati</taxon>
        <taxon>Actinomycetota</taxon>
        <taxon>Actinomycetes</taxon>
        <taxon>Pseudonocardiales</taxon>
        <taxon>Pseudonocardiaceae</taxon>
        <taxon>Pseudonocardia</taxon>
    </lineage>
</organism>
<dbReference type="RefSeq" id="WP_281288590.1">
    <property type="nucleotide sequence ID" value="NZ_VFPA01000001.1"/>
</dbReference>
<reference evidence="2 3" key="1">
    <citation type="submission" date="2019-06" db="EMBL/GenBank/DDBJ databases">
        <title>Sequencing the genomes of 1000 actinobacteria strains.</title>
        <authorList>
            <person name="Klenk H.-P."/>
        </authorList>
    </citation>
    <scope>NUCLEOTIDE SEQUENCE [LARGE SCALE GENOMIC DNA]</scope>
    <source>
        <strain evidence="2 3">DSM 45301</strain>
    </source>
</reference>
<dbReference type="EMBL" id="VFPA01000001">
    <property type="protein sequence ID" value="TQM15707.1"/>
    <property type="molecule type" value="Genomic_DNA"/>
</dbReference>
<sequence length="40" mass="4211">MTEMIASVLGATAWLAGVLVLVLMAALPLLESVADAEQRR</sequence>
<keyword evidence="1" id="KW-0472">Membrane</keyword>
<keyword evidence="1" id="KW-1133">Transmembrane helix</keyword>
<evidence type="ECO:0000313" key="2">
    <source>
        <dbReference type="EMBL" id="TQM15707.1"/>
    </source>
</evidence>
<dbReference type="AlphaFoldDB" id="A0A543E286"/>
<protein>
    <submittedName>
        <fullName evidence="2">Uncharacterized protein</fullName>
    </submittedName>
</protein>
<dbReference type="Proteomes" id="UP000315677">
    <property type="component" value="Unassembled WGS sequence"/>
</dbReference>
<evidence type="ECO:0000313" key="3">
    <source>
        <dbReference type="Proteomes" id="UP000315677"/>
    </source>
</evidence>
<gene>
    <name evidence="2" type="ORF">FB558_2498</name>
</gene>
<comment type="caution">
    <text evidence="2">The sequence shown here is derived from an EMBL/GenBank/DDBJ whole genome shotgun (WGS) entry which is preliminary data.</text>
</comment>
<accession>A0A543E286</accession>
<proteinExistence type="predicted"/>
<keyword evidence="3" id="KW-1185">Reference proteome</keyword>
<evidence type="ECO:0000256" key="1">
    <source>
        <dbReference type="SAM" id="Phobius"/>
    </source>
</evidence>
<feature type="transmembrane region" description="Helical" evidence="1">
    <location>
        <begin position="6"/>
        <end position="30"/>
    </location>
</feature>
<keyword evidence="1" id="KW-0812">Transmembrane</keyword>